<dbReference type="EMBL" id="KN833011">
    <property type="protein sequence ID" value="KIM79159.1"/>
    <property type="molecule type" value="Genomic_DNA"/>
</dbReference>
<reference evidence="1 2" key="1">
    <citation type="submission" date="2014-04" db="EMBL/GenBank/DDBJ databases">
        <authorList>
            <consortium name="DOE Joint Genome Institute"/>
            <person name="Kuo A."/>
            <person name="Tarkka M."/>
            <person name="Buscot F."/>
            <person name="Kohler A."/>
            <person name="Nagy L.G."/>
            <person name="Floudas D."/>
            <person name="Copeland A."/>
            <person name="Barry K.W."/>
            <person name="Cichocki N."/>
            <person name="Veneault-Fourrey C."/>
            <person name="LaButti K."/>
            <person name="Lindquist E.A."/>
            <person name="Lipzen A."/>
            <person name="Lundell T."/>
            <person name="Morin E."/>
            <person name="Murat C."/>
            <person name="Sun H."/>
            <person name="Tunlid A."/>
            <person name="Henrissat B."/>
            <person name="Grigoriev I.V."/>
            <person name="Hibbett D.S."/>
            <person name="Martin F."/>
            <person name="Nordberg H.P."/>
            <person name="Cantor M.N."/>
            <person name="Hua S.X."/>
        </authorList>
    </citation>
    <scope>NUCLEOTIDE SEQUENCE [LARGE SCALE GENOMIC DNA]</scope>
    <source>
        <strain evidence="1 2">F 1598</strain>
    </source>
</reference>
<organism evidence="1 2">
    <name type="scientific">Piloderma croceum (strain F 1598)</name>
    <dbReference type="NCBI Taxonomy" id="765440"/>
    <lineage>
        <taxon>Eukaryota</taxon>
        <taxon>Fungi</taxon>
        <taxon>Dikarya</taxon>
        <taxon>Basidiomycota</taxon>
        <taxon>Agaricomycotina</taxon>
        <taxon>Agaricomycetes</taxon>
        <taxon>Agaricomycetidae</taxon>
        <taxon>Atheliales</taxon>
        <taxon>Atheliaceae</taxon>
        <taxon>Piloderma</taxon>
    </lineage>
</organism>
<name>A0A0C3FHV7_PILCF</name>
<dbReference type="HOGENOM" id="CLU_2347482_0_0_1"/>
<reference evidence="2" key="2">
    <citation type="submission" date="2015-01" db="EMBL/GenBank/DDBJ databases">
        <title>Evolutionary Origins and Diversification of the Mycorrhizal Mutualists.</title>
        <authorList>
            <consortium name="DOE Joint Genome Institute"/>
            <consortium name="Mycorrhizal Genomics Consortium"/>
            <person name="Kohler A."/>
            <person name="Kuo A."/>
            <person name="Nagy L.G."/>
            <person name="Floudas D."/>
            <person name="Copeland A."/>
            <person name="Barry K.W."/>
            <person name="Cichocki N."/>
            <person name="Veneault-Fourrey C."/>
            <person name="LaButti K."/>
            <person name="Lindquist E.A."/>
            <person name="Lipzen A."/>
            <person name="Lundell T."/>
            <person name="Morin E."/>
            <person name="Murat C."/>
            <person name="Riley R."/>
            <person name="Ohm R."/>
            <person name="Sun H."/>
            <person name="Tunlid A."/>
            <person name="Henrissat B."/>
            <person name="Grigoriev I.V."/>
            <person name="Hibbett D.S."/>
            <person name="Martin F."/>
        </authorList>
    </citation>
    <scope>NUCLEOTIDE SEQUENCE [LARGE SCALE GENOMIC DNA]</scope>
    <source>
        <strain evidence="2">F 1598</strain>
    </source>
</reference>
<accession>A0A0C3FHV7</accession>
<dbReference type="AlphaFoldDB" id="A0A0C3FHV7"/>
<protein>
    <submittedName>
        <fullName evidence="1">Uncharacterized protein</fullName>
    </submittedName>
</protein>
<proteinExistence type="predicted"/>
<dbReference type="Proteomes" id="UP000054166">
    <property type="component" value="Unassembled WGS sequence"/>
</dbReference>
<gene>
    <name evidence="1" type="ORF">PILCRDRAFT_823745</name>
</gene>
<sequence>MKAVTKRLIPAIFICPAYYLLKAFNGKSWKVSTHWSSNNTEMLFNKTSANEPDIWAISTDAGLLERCASFSSACTRYYSAKITPYSFWHSMAAFMGQ</sequence>
<dbReference type="OrthoDB" id="408631at2759"/>
<keyword evidence="2" id="KW-1185">Reference proteome</keyword>
<dbReference type="InParanoid" id="A0A0C3FHV7"/>
<evidence type="ECO:0000313" key="2">
    <source>
        <dbReference type="Proteomes" id="UP000054166"/>
    </source>
</evidence>
<evidence type="ECO:0000313" key="1">
    <source>
        <dbReference type="EMBL" id="KIM79159.1"/>
    </source>
</evidence>